<evidence type="ECO:0000313" key="1">
    <source>
        <dbReference type="EMBL" id="KAG5630050.1"/>
    </source>
</evidence>
<organism evidence="1 2">
    <name type="scientific">Solanum commersonii</name>
    <name type="common">Commerson's wild potato</name>
    <name type="synonym">Commerson's nightshade</name>
    <dbReference type="NCBI Taxonomy" id="4109"/>
    <lineage>
        <taxon>Eukaryota</taxon>
        <taxon>Viridiplantae</taxon>
        <taxon>Streptophyta</taxon>
        <taxon>Embryophyta</taxon>
        <taxon>Tracheophyta</taxon>
        <taxon>Spermatophyta</taxon>
        <taxon>Magnoliopsida</taxon>
        <taxon>eudicotyledons</taxon>
        <taxon>Gunneridae</taxon>
        <taxon>Pentapetalae</taxon>
        <taxon>asterids</taxon>
        <taxon>lamiids</taxon>
        <taxon>Solanales</taxon>
        <taxon>Solanaceae</taxon>
        <taxon>Solanoideae</taxon>
        <taxon>Solaneae</taxon>
        <taxon>Solanum</taxon>
    </lineage>
</organism>
<comment type="caution">
    <text evidence="1">The sequence shown here is derived from an EMBL/GenBank/DDBJ whole genome shotgun (WGS) entry which is preliminary data.</text>
</comment>
<protein>
    <submittedName>
        <fullName evidence="1">Uncharacterized protein</fullName>
    </submittedName>
</protein>
<reference evidence="1 2" key="1">
    <citation type="submission" date="2020-09" db="EMBL/GenBank/DDBJ databases">
        <title>De no assembly of potato wild relative species, Solanum commersonii.</title>
        <authorList>
            <person name="Cho K."/>
        </authorList>
    </citation>
    <scope>NUCLEOTIDE SEQUENCE [LARGE SCALE GENOMIC DNA]</scope>
    <source>
        <strain evidence="1">LZ3.2</strain>
        <tissue evidence="1">Leaf</tissue>
    </source>
</reference>
<name>A0A9J6B0H6_SOLCO</name>
<evidence type="ECO:0000313" key="2">
    <source>
        <dbReference type="Proteomes" id="UP000824120"/>
    </source>
</evidence>
<keyword evidence="2" id="KW-1185">Reference proteome</keyword>
<dbReference type="AlphaFoldDB" id="A0A9J6B0H6"/>
<dbReference type="EMBL" id="JACXVP010000001">
    <property type="protein sequence ID" value="KAG5630050.1"/>
    <property type="molecule type" value="Genomic_DNA"/>
</dbReference>
<dbReference type="Proteomes" id="UP000824120">
    <property type="component" value="Chromosome 1"/>
</dbReference>
<gene>
    <name evidence="1" type="ORF">H5410_001767</name>
</gene>
<accession>A0A9J6B0H6</accession>
<sequence>MEEEKDLRALAICSSALKGKVTCSSVVKGKATCSTSLKRQVTCNSALKEHVICNTSLQQVPCSSVMKMVNEKYTHRVISNNSAGYKANCQSKCK</sequence>
<proteinExistence type="predicted"/>